<dbReference type="SUPFAM" id="SSF53335">
    <property type="entry name" value="S-adenosyl-L-methionine-dependent methyltransferases"/>
    <property type="match status" value="1"/>
</dbReference>
<dbReference type="STRING" id="215637.A0A4P9ZUJ5"/>
<dbReference type="GO" id="GO:0005634">
    <property type="term" value="C:nucleus"/>
    <property type="evidence" value="ECO:0007669"/>
    <property type="project" value="TreeGrafter"/>
</dbReference>
<proteinExistence type="inferred from homology"/>
<dbReference type="InterPro" id="IPR029063">
    <property type="entry name" value="SAM-dependent_MTases_sf"/>
</dbReference>
<feature type="binding site" evidence="6">
    <location>
        <position position="208"/>
    </location>
    <ligand>
        <name>S-adenosyl-L-methionine</name>
        <dbReference type="ChEBI" id="CHEBI:59789"/>
    </ligand>
</feature>
<gene>
    <name evidence="7" type="ORF">BJ085DRAFT_23872</name>
</gene>
<protein>
    <recommendedName>
        <fullName evidence="5">U6 small nuclear RNA (adenine-(43)-N(6))-methyltransferase</fullName>
        <ecNumber evidence="5">2.1.1.-</ecNumber>
    </recommendedName>
</protein>
<dbReference type="PANTHER" id="PTHR13393:SF0">
    <property type="entry name" value="RNA N6-ADENOSINE-METHYLTRANSFERASE METTL16"/>
    <property type="match status" value="1"/>
</dbReference>
<dbReference type="EC" id="2.1.1.-" evidence="5"/>
<evidence type="ECO:0000313" key="7">
    <source>
        <dbReference type="EMBL" id="RKP37223.1"/>
    </source>
</evidence>
<evidence type="ECO:0000256" key="4">
    <source>
        <dbReference type="ARBA" id="ARBA00022691"/>
    </source>
</evidence>
<dbReference type="PANTHER" id="PTHR13393">
    <property type="entry name" value="SAM-DEPENDENT METHYLTRANSFERASE"/>
    <property type="match status" value="1"/>
</dbReference>
<dbReference type="Pfam" id="PF05971">
    <property type="entry name" value="Methyltransf_10"/>
    <property type="match status" value="1"/>
</dbReference>
<dbReference type="PIRSF" id="PIRSF037350">
    <property type="entry name" value="Mtase_ZK1128_prd"/>
    <property type="match status" value="1"/>
</dbReference>
<evidence type="ECO:0000313" key="8">
    <source>
        <dbReference type="Proteomes" id="UP000268162"/>
    </source>
</evidence>
<name>A0A4P9ZUJ5_9FUNG</name>
<keyword evidence="8" id="KW-1185">Reference proteome</keyword>
<keyword evidence="2 5" id="KW-0489">Methyltransferase</keyword>
<comment type="similarity">
    <text evidence="1 5">Belongs to the methyltransferase superfamily. METTL16/RlmF family.</text>
</comment>
<evidence type="ECO:0000256" key="1">
    <source>
        <dbReference type="ARBA" id="ARBA00005878"/>
    </source>
</evidence>
<evidence type="ECO:0000256" key="3">
    <source>
        <dbReference type="ARBA" id="ARBA00022679"/>
    </source>
</evidence>
<feature type="binding site" evidence="6">
    <location>
        <position position="128"/>
    </location>
    <ligand>
        <name>S-adenosyl-L-methionine</name>
        <dbReference type="ChEBI" id="CHEBI:59789"/>
    </ligand>
</feature>
<organism evidence="7 8">
    <name type="scientific">Dimargaris cristalligena</name>
    <dbReference type="NCBI Taxonomy" id="215637"/>
    <lineage>
        <taxon>Eukaryota</taxon>
        <taxon>Fungi</taxon>
        <taxon>Fungi incertae sedis</taxon>
        <taxon>Zoopagomycota</taxon>
        <taxon>Kickxellomycotina</taxon>
        <taxon>Dimargaritomycetes</taxon>
        <taxon>Dimargaritales</taxon>
        <taxon>Dimargaritaceae</taxon>
        <taxon>Dimargaris</taxon>
    </lineage>
</organism>
<dbReference type="AlphaFoldDB" id="A0A4P9ZUJ5"/>
<keyword evidence="4 6" id="KW-0949">S-adenosyl-L-methionine</keyword>
<evidence type="ECO:0000256" key="2">
    <source>
        <dbReference type="ARBA" id="ARBA00022603"/>
    </source>
</evidence>
<dbReference type="Proteomes" id="UP000268162">
    <property type="component" value="Unassembled WGS sequence"/>
</dbReference>
<keyword evidence="3 5" id="KW-0808">Transferase</keyword>
<evidence type="ECO:0000256" key="6">
    <source>
        <dbReference type="PIRSR" id="PIRSR037350-1"/>
    </source>
</evidence>
<dbReference type="InterPro" id="IPR010286">
    <property type="entry name" value="METTL16/RlmF"/>
</dbReference>
<dbReference type="GO" id="GO:0070475">
    <property type="term" value="P:rRNA base methylation"/>
    <property type="evidence" value="ECO:0007669"/>
    <property type="project" value="TreeGrafter"/>
</dbReference>
<accession>A0A4P9ZUJ5</accession>
<dbReference type="EMBL" id="ML002523">
    <property type="protein sequence ID" value="RKP37223.1"/>
    <property type="molecule type" value="Genomic_DNA"/>
</dbReference>
<dbReference type="GO" id="GO:0008168">
    <property type="term" value="F:methyltransferase activity"/>
    <property type="evidence" value="ECO:0007669"/>
    <property type="project" value="UniProtKB-UniRule"/>
</dbReference>
<reference evidence="8" key="1">
    <citation type="journal article" date="2018" name="Nat. Microbiol.">
        <title>Leveraging single-cell genomics to expand the fungal tree of life.</title>
        <authorList>
            <person name="Ahrendt S.R."/>
            <person name="Quandt C.A."/>
            <person name="Ciobanu D."/>
            <person name="Clum A."/>
            <person name="Salamov A."/>
            <person name="Andreopoulos B."/>
            <person name="Cheng J.F."/>
            <person name="Woyke T."/>
            <person name="Pelin A."/>
            <person name="Henrissat B."/>
            <person name="Reynolds N.K."/>
            <person name="Benny G.L."/>
            <person name="Smith M.E."/>
            <person name="James T.Y."/>
            <person name="Grigoriev I.V."/>
        </authorList>
    </citation>
    <scope>NUCLEOTIDE SEQUENCE [LARGE SCALE GENOMIC DNA]</scope>
    <source>
        <strain evidence="8">RSA 468</strain>
    </source>
</reference>
<feature type="binding site" evidence="6">
    <location>
        <position position="99"/>
    </location>
    <ligand>
        <name>S-adenosyl-L-methionine</name>
        <dbReference type="ChEBI" id="CHEBI:59789"/>
    </ligand>
</feature>
<dbReference type="InterPro" id="IPR017182">
    <property type="entry name" value="METTL16/PsiM"/>
</dbReference>
<sequence length="325" mass="36587">MPPLPPSTVLSDPFEGETALPSRLHRRNRYRAHPPNFTDLATRYPEFAQRTRISSSGRATIDFQDPLSVRELTLTLLKADFNLALDIPRHTLCPMIPNRLDYIHVIEDLVGTGSSHIEQRSMIGLDIGTGASCIYPLLACRLNPHWKFIATGKYIHKPSISVARQNVANNGLSSKIQVLENPDPTTVLNSLILDSVDRDTQIDFCMCNPPFYGSSDEISELRDNKALPPFAVCEGQPHEMITPGGEALFVIQMITESLRWTTRIKWYTSLLGKYSSLEKVIEVLNTNKIHNYGFTEICQGSTRRWILIWSFSGQRLLIKVGPAQL</sequence>
<dbReference type="Gene3D" id="3.40.50.150">
    <property type="entry name" value="Vaccinia Virus protein VP39"/>
    <property type="match status" value="1"/>
</dbReference>
<evidence type="ECO:0000256" key="5">
    <source>
        <dbReference type="PIRNR" id="PIRNR037350"/>
    </source>
</evidence>